<comment type="caution">
    <text evidence="3">The sequence shown here is derived from an EMBL/GenBank/DDBJ whole genome shotgun (WGS) entry which is preliminary data.</text>
</comment>
<proteinExistence type="predicted"/>
<dbReference type="VEuPathDB" id="VectorBase:SSCA001121"/>
<dbReference type="OrthoDB" id="266334at2759"/>
<feature type="compositionally biased region" description="Low complexity" evidence="1">
    <location>
        <begin position="138"/>
        <end position="152"/>
    </location>
</feature>
<protein>
    <submittedName>
        <fullName evidence="3">Uncharacterized protein</fullName>
    </submittedName>
</protein>
<evidence type="ECO:0000313" key="4">
    <source>
        <dbReference type="Proteomes" id="UP000616769"/>
    </source>
</evidence>
<keyword evidence="2" id="KW-0732">Signal</keyword>
<gene>
    <name evidence="3" type="ORF">QR98_0076970</name>
</gene>
<feature type="region of interest" description="Disordered" evidence="1">
    <location>
        <begin position="126"/>
        <end position="165"/>
    </location>
</feature>
<feature type="chain" id="PRO_5007287606" evidence="2">
    <location>
        <begin position="22"/>
        <end position="206"/>
    </location>
</feature>
<dbReference type="AlphaFoldDB" id="A0A132ADV8"/>
<organism evidence="3 4">
    <name type="scientific">Sarcoptes scabiei</name>
    <name type="common">Itch mite</name>
    <name type="synonym">Acarus scabiei</name>
    <dbReference type="NCBI Taxonomy" id="52283"/>
    <lineage>
        <taxon>Eukaryota</taxon>
        <taxon>Metazoa</taxon>
        <taxon>Ecdysozoa</taxon>
        <taxon>Arthropoda</taxon>
        <taxon>Chelicerata</taxon>
        <taxon>Arachnida</taxon>
        <taxon>Acari</taxon>
        <taxon>Acariformes</taxon>
        <taxon>Sarcoptiformes</taxon>
        <taxon>Astigmata</taxon>
        <taxon>Psoroptidia</taxon>
        <taxon>Sarcoptoidea</taxon>
        <taxon>Sarcoptidae</taxon>
        <taxon>Sarcoptinae</taxon>
        <taxon>Sarcoptes</taxon>
    </lineage>
</organism>
<dbReference type="EMBL" id="JXLN01013203">
    <property type="protein sequence ID" value="KPM09164.1"/>
    <property type="molecule type" value="Genomic_DNA"/>
</dbReference>
<evidence type="ECO:0000256" key="2">
    <source>
        <dbReference type="SAM" id="SignalP"/>
    </source>
</evidence>
<name>A0A132ADV8_SARSC</name>
<feature type="signal peptide" evidence="2">
    <location>
        <begin position="1"/>
        <end position="21"/>
    </location>
</feature>
<reference evidence="3 4" key="1">
    <citation type="journal article" date="2015" name="Parasit. Vectors">
        <title>Draft genome of the scabies mite.</title>
        <authorList>
            <person name="Rider S.D.Jr."/>
            <person name="Morgan M.S."/>
            <person name="Arlian L.G."/>
        </authorList>
    </citation>
    <scope>NUCLEOTIDE SEQUENCE [LARGE SCALE GENOMIC DNA]</scope>
    <source>
        <strain evidence="3">Arlian Lab</strain>
    </source>
</reference>
<evidence type="ECO:0000256" key="1">
    <source>
        <dbReference type="SAM" id="MobiDB-lite"/>
    </source>
</evidence>
<sequence>MFTKNVEKIFLFLLLMLCTNIFCPDRLNCQSNDSDHVSAENSLSKFADGDASGNNHFLENTKLSTVIKTNDKLNLSSQNDSIPVASGLNKSGDNLVSSLVRMKPSVASSQDMLSFEEWRTKISEQMEKNKIQSPPSPSSSSTPFLLISSSTINDPNQKDEINSKSKINRARNFASNECGAKIVDSNNEANFVHRFVIIKIQRILIK</sequence>
<dbReference type="Proteomes" id="UP000616769">
    <property type="component" value="Unassembled WGS sequence"/>
</dbReference>
<evidence type="ECO:0000313" key="3">
    <source>
        <dbReference type="EMBL" id="KPM09164.1"/>
    </source>
</evidence>
<accession>A0A132ADV8</accession>